<name>A0A699VWE4_TANCI</name>
<evidence type="ECO:0000313" key="2">
    <source>
        <dbReference type="EMBL" id="GFD37261.1"/>
    </source>
</evidence>
<dbReference type="AlphaFoldDB" id="A0A699VWE4"/>
<protein>
    <submittedName>
        <fullName evidence="2">Uncharacterized protein</fullName>
    </submittedName>
</protein>
<sequence>RALFRSGMSASGILSLPEEDGIDEGNGNDEIESPSDFSSSLSFSSGSISGSDSVMYPGDSAVGDTGA</sequence>
<feature type="non-terminal residue" evidence="2">
    <location>
        <position position="1"/>
    </location>
</feature>
<feature type="compositionally biased region" description="Acidic residues" evidence="1">
    <location>
        <begin position="17"/>
        <end position="33"/>
    </location>
</feature>
<reference evidence="2" key="1">
    <citation type="journal article" date="2019" name="Sci. Rep.">
        <title>Draft genome of Tanacetum cinerariifolium, the natural source of mosquito coil.</title>
        <authorList>
            <person name="Yamashiro T."/>
            <person name="Shiraishi A."/>
            <person name="Satake H."/>
            <person name="Nakayama K."/>
        </authorList>
    </citation>
    <scope>NUCLEOTIDE SEQUENCE</scope>
</reference>
<comment type="caution">
    <text evidence="2">The sequence shown here is derived from an EMBL/GenBank/DDBJ whole genome shotgun (WGS) entry which is preliminary data.</text>
</comment>
<dbReference type="EMBL" id="BKCJ011483237">
    <property type="protein sequence ID" value="GFD37261.1"/>
    <property type="molecule type" value="Genomic_DNA"/>
</dbReference>
<feature type="compositionally biased region" description="Low complexity" evidence="1">
    <location>
        <begin position="34"/>
        <end position="53"/>
    </location>
</feature>
<gene>
    <name evidence="2" type="ORF">Tci_909230</name>
</gene>
<feature type="non-terminal residue" evidence="2">
    <location>
        <position position="67"/>
    </location>
</feature>
<feature type="region of interest" description="Disordered" evidence="1">
    <location>
        <begin position="1"/>
        <end position="67"/>
    </location>
</feature>
<accession>A0A699VWE4</accession>
<organism evidence="2">
    <name type="scientific">Tanacetum cinerariifolium</name>
    <name type="common">Dalmatian daisy</name>
    <name type="synonym">Chrysanthemum cinerariifolium</name>
    <dbReference type="NCBI Taxonomy" id="118510"/>
    <lineage>
        <taxon>Eukaryota</taxon>
        <taxon>Viridiplantae</taxon>
        <taxon>Streptophyta</taxon>
        <taxon>Embryophyta</taxon>
        <taxon>Tracheophyta</taxon>
        <taxon>Spermatophyta</taxon>
        <taxon>Magnoliopsida</taxon>
        <taxon>eudicotyledons</taxon>
        <taxon>Gunneridae</taxon>
        <taxon>Pentapetalae</taxon>
        <taxon>asterids</taxon>
        <taxon>campanulids</taxon>
        <taxon>Asterales</taxon>
        <taxon>Asteraceae</taxon>
        <taxon>Asteroideae</taxon>
        <taxon>Anthemideae</taxon>
        <taxon>Anthemidinae</taxon>
        <taxon>Tanacetum</taxon>
    </lineage>
</organism>
<evidence type="ECO:0000256" key="1">
    <source>
        <dbReference type="SAM" id="MobiDB-lite"/>
    </source>
</evidence>
<proteinExistence type="predicted"/>